<dbReference type="Pfam" id="PF00400">
    <property type="entry name" value="WD40"/>
    <property type="match status" value="9"/>
</dbReference>
<dbReference type="EMBL" id="WIQZ01000007">
    <property type="protein sequence ID" value="KAF3144161.1"/>
    <property type="molecule type" value="Genomic_DNA"/>
</dbReference>
<name>A0A7C8P2N7_ORBOL</name>
<dbReference type="PROSITE" id="PS00678">
    <property type="entry name" value="WD_REPEATS_1"/>
    <property type="match status" value="1"/>
</dbReference>
<dbReference type="PANTHER" id="PTHR44129">
    <property type="entry name" value="WD REPEAT-CONTAINING PROTEIN POP1"/>
    <property type="match status" value="1"/>
</dbReference>
<dbReference type="PROSITE" id="PS50082">
    <property type="entry name" value="WD_REPEATS_2"/>
    <property type="match status" value="7"/>
</dbReference>
<evidence type="ECO:0000259" key="5">
    <source>
        <dbReference type="Pfam" id="PF24883"/>
    </source>
</evidence>
<protein>
    <recommendedName>
        <fullName evidence="5">Nephrocystin 3-like N-terminal domain-containing protein</fullName>
    </recommendedName>
</protein>
<dbReference type="InterPro" id="IPR015943">
    <property type="entry name" value="WD40/YVTN_repeat-like_dom_sf"/>
</dbReference>
<reference evidence="6 7" key="1">
    <citation type="submission" date="2019-06" db="EMBL/GenBank/DDBJ databases">
        <authorList>
            <person name="Palmer J.M."/>
        </authorList>
    </citation>
    <scope>NUCLEOTIDE SEQUENCE [LARGE SCALE GENOMIC DNA]</scope>
    <source>
        <strain evidence="6 7">TWF703</strain>
    </source>
</reference>
<feature type="domain" description="Nephrocystin 3-like N-terminal" evidence="5">
    <location>
        <begin position="181"/>
        <end position="344"/>
    </location>
</feature>
<evidence type="ECO:0000313" key="7">
    <source>
        <dbReference type="Proteomes" id="UP000480548"/>
    </source>
</evidence>
<dbReference type="CDD" id="cd00200">
    <property type="entry name" value="WD40"/>
    <property type="match status" value="2"/>
</dbReference>
<dbReference type="InterPro" id="IPR019775">
    <property type="entry name" value="WD40_repeat_CS"/>
</dbReference>
<evidence type="ECO:0000256" key="3">
    <source>
        <dbReference type="PROSITE-ProRule" id="PRU00221"/>
    </source>
</evidence>
<comment type="caution">
    <text evidence="6">The sequence shown here is derived from an EMBL/GenBank/DDBJ whole genome shotgun (WGS) entry which is preliminary data.</text>
</comment>
<feature type="coiled-coil region" evidence="4">
    <location>
        <begin position="67"/>
        <end position="94"/>
    </location>
</feature>
<dbReference type="InterPro" id="IPR020472">
    <property type="entry name" value="WD40_PAC1"/>
</dbReference>
<dbReference type="Gene3D" id="2.130.10.10">
    <property type="entry name" value="YVTN repeat-like/Quinoprotein amine dehydrogenase"/>
    <property type="match status" value="3"/>
</dbReference>
<feature type="repeat" description="WD" evidence="3">
    <location>
        <begin position="747"/>
        <end position="787"/>
    </location>
</feature>
<dbReference type="SUPFAM" id="SSF52540">
    <property type="entry name" value="P-loop containing nucleoside triphosphate hydrolases"/>
    <property type="match status" value="1"/>
</dbReference>
<dbReference type="PROSITE" id="PS50294">
    <property type="entry name" value="WD_REPEATS_REGION"/>
    <property type="match status" value="3"/>
</dbReference>
<feature type="repeat" description="WD" evidence="3">
    <location>
        <begin position="873"/>
        <end position="905"/>
    </location>
</feature>
<dbReference type="InterPro" id="IPR050349">
    <property type="entry name" value="WD_LIS1/nudF_dynein_reg"/>
</dbReference>
<dbReference type="Pfam" id="PF24883">
    <property type="entry name" value="NPHP3_N"/>
    <property type="match status" value="1"/>
</dbReference>
<dbReference type="InterPro" id="IPR027417">
    <property type="entry name" value="P-loop_NTPase"/>
</dbReference>
<dbReference type="SMART" id="SM00320">
    <property type="entry name" value="WD40"/>
    <property type="match status" value="11"/>
</dbReference>
<dbReference type="SUPFAM" id="SSF50978">
    <property type="entry name" value="WD40 repeat-like"/>
    <property type="match status" value="3"/>
</dbReference>
<evidence type="ECO:0000256" key="4">
    <source>
        <dbReference type="SAM" id="Coils"/>
    </source>
</evidence>
<keyword evidence="2" id="KW-0677">Repeat</keyword>
<feature type="repeat" description="WD" evidence="3">
    <location>
        <begin position="1198"/>
        <end position="1240"/>
    </location>
</feature>
<dbReference type="InterPro" id="IPR001680">
    <property type="entry name" value="WD40_rpt"/>
</dbReference>
<dbReference type="InterPro" id="IPR056884">
    <property type="entry name" value="NPHP3-like_N"/>
</dbReference>
<keyword evidence="1 3" id="KW-0853">WD repeat</keyword>
<dbReference type="Proteomes" id="UP000480548">
    <property type="component" value="Unassembled WGS sequence"/>
</dbReference>
<accession>A0A7C8P2N7</accession>
<proteinExistence type="predicted"/>
<feature type="repeat" description="WD" evidence="3">
    <location>
        <begin position="952"/>
        <end position="982"/>
    </location>
</feature>
<evidence type="ECO:0000256" key="2">
    <source>
        <dbReference type="ARBA" id="ARBA00022737"/>
    </source>
</evidence>
<dbReference type="Gene3D" id="3.40.50.300">
    <property type="entry name" value="P-loop containing nucleotide triphosphate hydrolases"/>
    <property type="match status" value="1"/>
</dbReference>
<dbReference type="InterPro" id="IPR036322">
    <property type="entry name" value="WD40_repeat_dom_sf"/>
</dbReference>
<feature type="repeat" description="WD" evidence="3">
    <location>
        <begin position="831"/>
        <end position="864"/>
    </location>
</feature>
<dbReference type="PRINTS" id="PR00320">
    <property type="entry name" value="GPROTEINBRPT"/>
</dbReference>
<gene>
    <name evidence="6" type="ORF">TWF703_009456</name>
</gene>
<feature type="repeat" description="WD" evidence="3">
    <location>
        <begin position="1031"/>
        <end position="1063"/>
    </location>
</feature>
<sequence length="1361" mass="152715">MADPLSTIASIIAVIQGINGCWKIYSGIKDAKGDIDRLSIEVANINGLVERVGALIRDPKFYGLSENKDLAGALEGCQDELRKLQSKLDSQKEHSRLGLFKRTKWPFAKTGVVETINNLERWKGSINVFLNVDQTDTIRNVNQKFDLAGLLIAETAAYGSFADRHEPECLPGTRVELRKRIEGWVDAPRGDGECIFWLSGVAGTGKSTISRTTAKELREKGQLAASFFFRRGEKDRGGAARLFTTLASQLANNIVDVRRNIQKAIETDPNISNMGPGEQFSKLILHPLRDSQEPEDQSRYDKIIIVIDALDECDEEKDQRLIISLLSQLKDLKRFDVRIFLTSRPELPIRLGFKDLSKGIHKNVILHEESGTDRDIGILLNDEFSKIRKARDLPSDWPGQDIIQKLVEIAVPLFIFAATACRFIADENWDPQEQVKLVMESQTNLSEDVEKTYTPILKRLIENQKSIALKRLESEFRQIVGTIVNLASPLSIPSLARLLSVSETTIDLRLKKLHSVLNIPGESSRHESVRTFHLSFRDFLISQHLHGHAELSRLWIDVKKTHGMLATRCIELMSNTEGLGLKQDICCLNLPGILRSEIDEETVQKQVSPELQYACRNWVYHQTQSEEIICDDDIVHKFLERSLLHWLEVESLLGDMENTIQMINNLKTITDALKGKKLLALLYDIKRFLLQNKYIIAKAPLQTYVSAIMFVPEESLVGKLFSPEKMIPWVRQFPRVQKTWDPLLQTLEGHRYSICAVAFFDGIIASVSAHDYSIRLWSARTGAALRTIWDLRFPDNVIKDLAFSPNGVLVSTSNQKIKMWNTDTGEPIGNFNGHTDVVNAIAFASNSSGILASGSDDRTVRLWDADGTLRRTLEGHKYSIAFVAFSDRILASASWEGEIRLWDVDGVLLHVLENPTYWLTALAFSSDGLLVLGFLDGTVKLWDKDGNFLQSLKEHTSSVQGVEFYKKLVVSAADDGTIKLWDRNGALVRTLKGYGLGLRTTVLTSDGVMVGGCGDAIIRLWDLNEPQIQMLEKDTELVWDVSFSLDGKILASTSGNKYIKLWSEEGELVQTIKTHENDRGASVIAFSLDGRVLASGSRKGIKLWSTDDGSLLRTFVNSGGSSINLVLSSDGKVLVSFAAHPGEFKVWSLEGELLQSWGRGRSIGQTIAISSNGKFLAFTESGGIELWNVASRSLLRTWKGHTKNVGIMAFSSDDKILLSASYIDLTVRLWDVGTGELLETYTDSADLLEFIPDANINTVKLWDACTLAQLRTFAMGRMATKSPFLPNAYYHNKTNQRPERVEQSHIIVEGEWLSRGRNRIWLPPDYRSHFFKYDDRTWDIYGDRVAVGHRSGQVSLIGFKS</sequence>
<feature type="repeat" description="WD" evidence="3">
    <location>
        <begin position="912"/>
        <end position="943"/>
    </location>
</feature>
<keyword evidence="4" id="KW-0175">Coiled coil</keyword>
<evidence type="ECO:0000313" key="6">
    <source>
        <dbReference type="EMBL" id="KAF3144161.1"/>
    </source>
</evidence>
<organism evidence="6 7">
    <name type="scientific">Orbilia oligospora</name>
    <name type="common">Nematode-trapping fungus</name>
    <name type="synonym">Arthrobotrys oligospora</name>
    <dbReference type="NCBI Taxonomy" id="2813651"/>
    <lineage>
        <taxon>Eukaryota</taxon>
        <taxon>Fungi</taxon>
        <taxon>Dikarya</taxon>
        <taxon>Ascomycota</taxon>
        <taxon>Pezizomycotina</taxon>
        <taxon>Orbiliomycetes</taxon>
        <taxon>Orbiliales</taxon>
        <taxon>Orbiliaceae</taxon>
        <taxon>Orbilia</taxon>
    </lineage>
</organism>
<evidence type="ECO:0000256" key="1">
    <source>
        <dbReference type="ARBA" id="ARBA00022574"/>
    </source>
</evidence>